<protein>
    <recommendedName>
        <fullName evidence="8 9">Accessory Sec system protein translocase subunit SecY2</fullName>
    </recommendedName>
</protein>
<feature type="transmembrane region" description="Helical" evidence="8">
    <location>
        <begin position="107"/>
        <end position="128"/>
    </location>
</feature>
<feature type="transmembrane region" description="Helical" evidence="8">
    <location>
        <begin position="140"/>
        <end position="161"/>
    </location>
</feature>
<dbReference type="Pfam" id="PF00344">
    <property type="entry name" value="SecY"/>
    <property type="match status" value="1"/>
</dbReference>
<feature type="transmembrane region" description="Helical" evidence="8">
    <location>
        <begin position="352"/>
        <end position="377"/>
    </location>
</feature>
<evidence type="ECO:0000313" key="11">
    <source>
        <dbReference type="Proteomes" id="UP001549037"/>
    </source>
</evidence>
<dbReference type="NCBIfam" id="TIGR02920">
    <property type="entry name" value="acc_sec_Y2"/>
    <property type="match status" value="1"/>
</dbReference>
<comment type="function">
    <text evidence="8">Part of the accessory SecA2/SecY2 system specifically required for export of possible cell wall proteins. The central subunit of a protein translocation channel.</text>
</comment>
<dbReference type="PRINTS" id="PR00303">
    <property type="entry name" value="SECYTRNLCASE"/>
</dbReference>
<feature type="transmembrane region" description="Helical" evidence="8">
    <location>
        <begin position="12"/>
        <end position="30"/>
    </location>
</feature>
<dbReference type="RefSeq" id="WP_354368038.1">
    <property type="nucleotide sequence ID" value="NZ_JBEPLN010000007.1"/>
</dbReference>
<proteinExistence type="inferred from homology"/>
<comment type="subcellular location">
    <subcellularLocation>
        <location evidence="8">Cell membrane</location>
        <topology evidence="8">Multi-pass membrane protein</topology>
    </subcellularLocation>
</comment>
<dbReference type="InterPro" id="IPR014269">
    <property type="entry name" value="SecY2"/>
</dbReference>
<feature type="transmembrane region" description="Helical" evidence="8">
    <location>
        <begin position="301"/>
        <end position="320"/>
    </location>
</feature>
<comment type="caution">
    <text evidence="10">The sequence shown here is derived from an EMBL/GenBank/DDBJ whole genome shotgun (WGS) entry which is preliminary data.</text>
</comment>
<dbReference type="InterPro" id="IPR023201">
    <property type="entry name" value="SecY_dom_sf"/>
</dbReference>
<feature type="transmembrane region" description="Helical" evidence="8">
    <location>
        <begin position="259"/>
        <end position="281"/>
    </location>
</feature>
<feature type="transmembrane region" description="Helical" evidence="8">
    <location>
        <begin position="204"/>
        <end position="224"/>
    </location>
</feature>
<keyword evidence="4 8" id="KW-0653">Protein transport</keyword>
<evidence type="ECO:0000313" key="10">
    <source>
        <dbReference type="EMBL" id="MET3634000.1"/>
    </source>
</evidence>
<reference evidence="10 11" key="1">
    <citation type="submission" date="2024-06" db="EMBL/GenBank/DDBJ databases">
        <title>Genomic Encyclopedia of Type Strains, Phase IV (KMG-IV): sequencing the most valuable type-strain genomes for metagenomic binning, comparative biology and taxonomic classification.</title>
        <authorList>
            <person name="Goeker M."/>
        </authorList>
    </citation>
    <scope>NUCLEOTIDE SEQUENCE [LARGE SCALE GENOMIC DNA]</scope>
    <source>
        <strain evidence="10 11">DSM 28302</strain>
    </source>
</reference>
<dbReference type="EMBL" id="JBEPLN010000007">
    <property type="protein sequence ID" value="MET3634000.1"/>
    <property type="molecule type" value="Genomic_DNA"/>
</dbReference>
<organism evidence="10 11">
    <name type="scientific">Streptococcus porcorum</name>
    <dbReference type="NCBI Taxonomy" id="701526"/>
    <lineage>
        <taxon>Bacteria</taxon>
        <taxon>Bacillati</taxon>
        <taxon>Bacillota</taxon>
        <taxon>Bacilli</taxon>
        <taxon>Lactobacillales</taxon>
        <taxon>Streptococcaceae</taxon>
        <taxon>Streptococcus</taxon>
    </lineage>
</organism>
<dbReference type="HAMAP" id="MF_01466">
    <property type="entry name" value="SecY2"/>
    <property type="match status" value="1"/>
</dbReference>
<dbReference type="Gene3D" id="1.10.3370.10">
    <property type="entry name" value="SecY subunit domain"/>
    <property type="match status" value="1"/>
</dbReference>
<evidence type="ECO:0000256" key="7">
    <source>
        <dbReference type="ARBA" id="ARBA00023136"/>
    </source>
</evidence>
<sequence length="418" mass="46284">MFRKLQIKLRSSLLLKKILFSTGIIFIYMLGRSLPVVTVPINTGVARDAATANALNSLASITGGQLSSITLFSLGLSPWMTSMILWRFVTVFELFKSSTKAQSDRARLTLTFVVALIQAFGITASSTFLPVEGSLFQSPIVLRVMTMTMIISGAFALMWLGNRNAEKGLGGPTVIIIVNMILTFFSNISSFFEGKSLQSPVVWGQILIFIIAVNALILVTIFSYRGEYRIPIRRISVSNSYTDKNYIPIRVNPAGGMPFMYGMTLMMLPPVIIQGLMGLFPDNETLVLISQNIGLSTWTGALIYAIILYTLTIGFTYYNYDPVNIAKTMRQGGDYIEFVRPGKETELYLRRYLSILSQIGAIFVCVIGVVPLLFIIGQGDKTSIAMLVSNIFVVTSLMLGIVEQVNVLLTWRKYGKLL</sequence>
<dbReference type="InterPro" id="IPR002208">
    <property type="entry name" value="SecY/SEC61-alpha"/>
</dbReference>
<evidence type="ECO:0000256" key="2">
    <source>
        <dbReference type="ARBA" id="ARBA00022475"/>
    </source>
</evidence>
<keyword evidence="1 8" id="KW-0813">Transport</keyword>
<keyword evidence="11" id="KW-1185">Reference proteome</keyword>
<name>A0ABV2JEN1_9STRE</name>
<evidence type="ECO:0000256" key="6">
    <source>
        <dbReference type="ARBA" id="ARBA00023010"/>
    </source>
</evidence>
<comment type="subunit">
    <text evidence="8">Component of the accessory SecA2/SecY2 protein translocase complex required to export cell wall proteins. May form heterotrimers with SecE and SecG subunits.</text>
</comment>
<dbReference type="PIRSF" id="PIRSF004557">
    <property type="entry name" value="SecY"/>
    <property type="match status" value="1"/>
</dbReference>
<keyword evidence="3 8" id="KW-0812">Transmembrane</keyword>
<feature type="transmembrane region" description="Helical" evidence="8">
    <location>
        <begin position="76"/>
        <end position="95"/>
    </location>
</feature>
<keyword evidence="7 8" id="KW-0472">Membrane</keyword>
<keyword evidence="6 8" id="KW-0811">Translocation</keyword>
<keyword evidence="5 8" id="KW-1133">Transmembrane helix</keyword>
<dbReference type="PANTHER" id="PTHR10906">
    <property type="entry name" value="SECY/SEC61-ALPHA FAMILY MEMBER"/>
    <property type="match status" value="1"/>
</dbReference>
<dbReference type="SUPFAM" id="SSF103491">
    <property type="entry name" value="Preprotein translocase SecY subunit"/>
    <property type="match status" value="1"/>
</dbReference>
<evidence type="ECO:0000256" key="8">
    <source>
        <dbReference type="HAMAP-Rule" id="MF_01466"/>
    </source>
</evidence>
<feature type="transmembrane region" description="Helical" evidence="8">
    <location>
        <begin position="173"/>
        <end position="192"/>
    </location>
</feature>
<evidence type="ECO:0000256" key="3">
    <source>
        <dbReference type="ARBA" id="ARBA00022692"/>
    </source>
</evidence>
<accession>A0ABV2JEN1</accession>
<comment type="similarity">
    <text evidence="8">Belongs to the SecY/SEC61-alpha family. SecY2 subfamily.</text>
</comment>
<evidence type="ECO:0000256" key="4">
    <source>
        <dbReference type="ARBA" id="ARBA00022927"/>
    </source>
</evidence>
<feature type="transmembrane region" description="Helical" evidence="8">
    <location>
        <begin position="383"/>
        <end position="409"/>
    </location>
</feature>
<dbReference type="Proteomes" id="UP001549037">
    <property type="component" value="Unassembled WGS sequence"/>
</dbReference>
<evidence type="ECO:0000256" key="5">
    <source>
        <dbReference type="ARBA" id="ARBA00022989"/>
    </source>
</evidence>
<gene>
    <name evidence="8" type="primary">secY2</name>
    <name evidence="10" type="ORF">ABID28_000636</name>
</gene>
<evidence type="ECO:0000256" key="9">
    <source>
        <dbReference type="NCBIfam" id="TIGR02920"/>
    </source>
</evidence>
<evidence type="ECO:0000256" key="1">
    <source>
        <dbReference type="ARBA" id="ARBA00022448"/>
    </source>
</evidence>
<keyword evidence="2 8" id="KW-1003">Cell membrane</keyword>